<dbReference type="AlphaFoldDB" id="A0A4Y2EI22"/>
<evidence type="ECO:0000313" key="2">
    <source>
        <dbReference type="Proteomes" id="UP000499080"/>
    </source>
</evidence>
<name>A0A4Y2EI22_ARAVE</name>
<dbReference type="EMBL" id="BGPR01000620">
    <property type="protein sequence ID" value="GBM28802.1"/>
    <property type="molecule type" value="Genomic_DNA"/>
</dbReference>
<evidence type="ECO:0008006" key="3">
    <source>
        <dbReference type="Google" id="ProtNLM"/>
    </source>
</evidence>
<proteinExistence type="predicted"/>
<dbReference type="Proteomes" id="UP000499080">
    <property type="component" value="Unassembled WGS sequence"/>
</dbReference>
<reference evidence="1 2" key="1">
    <citation type="journal article" date="2019" name="Sci. Rep.">
        <title>Orb-weaving spider Araneus ventricosus genome elucidates the spidroin gene catalogue.</title>
        <authorList>
            <person name="Kono N."/>
            <person name="Nakamura H."/>
            <person name="Ohtoshi R."/>
            <person name="Moran D.A.P."/>
            <person name="Shinohara A."/>
            <person name="Yoshida Y."/>
            <person name="Fujiwara M."/>
            <person name="Mori M."/>
            <person name="Tomita M."/>
            <person name="Arakawa K."/>
        </authorList>
    </citation>
    <scope>NUCLEOTIDE SEQUENCE [LARGE SCALE GENOMIC DNA]</scope>
</reference>
<protein>
    <recommendedName>
        <fullName evidence="3">RNase H type-1 domain-containing protein</fullName>
    </recommendedName>
</protein>
<dbReference type="OrthoDB" id="6437556at2759"/>
<accession>A0A4Y2EI22</accession>
<gene>
    <name evidence="1" type="ORF">AVEN_130509_1</name>
</gene>
<evidence type="ECO:0000313" key="1">
    <source>
        <dbReference type="EMBL" id="GBM28802.1"/>
    </source>
</evidence>
<keyword evidence="2" id="KW-1185">Reference proteome</keyword>
<sequence>MGRATDDNWGKENYIIFRPGNELAHYLAKIAFSCGADMPIPASYSCVKRVCKEFLMNEWSSYWKNSTTGKRTKEILPTANLDLLISNKNVTYLLTNHGPFPYLCRFKILNNSDCLRGEHGVVEHYLTSCMYTKNYNLPLPAGAARTLWTRTLCENYLFLNKLKSIF</sequence>
<comment type="caution">
    <text evidence="1">The sequence shown here is derived from an EMBL/GenBank/DDBJ whole genome shotgun (WGS) entry which is preliminary data.</text>
</comment>
<organism evidence="1 2">
    <name type="scientific">Araneus ventricosus</name>
    <name type="common">Orbweaver spider</name>
    <name type="synonym">Epeira ventricosa</name>
    <dbReference type="NCBI Taxonomy" id="182803"/>
    <lineage>
        <taxon>Eukaryota</taxon>
        <taxon>Metazoa</taxon>
        <taxon>Ecdysozoa</taxon>
        <taxon>Arthropoda</taxon>
        <taxon>Chelicerata</taxon>
        <taxon>Arachnida</taxon>
        <taxon>Araneae</taxon>
        <taxon>Araneomorphae</taxon>
        <taxon>Entelegynae</taxon>
        <taxon>Araneoidea</taxon>
        <taxon>Araneidae</taxon>
        <taxon>Araneus</taxon>
    </lineage>
</organism>